<evidence type="ECO:0000256" key="2">
    <source>
        <dbReference type="SAM" id="Phobius"/>
    </source>
</evidence>
<feature type="transmembrane region" description="Helical" evidence="2">
    <location>
        <begin position="44"/>
        <end position="67"/>
    </location>
</feature>
<feature type="transmembrane region" description="Helical" evidence="2">
    <location>
        <begin position="73"/>
        <end position="96"/>
    </location>
</feature>
<feature type="compositionally biased region" description="Pro residues" evidence="1">
    <location>
        <begin position="183"/>
        <end position="195"/>
    </location>
</feature>
<comment type="caution">
    <text evidence="3">The sequence shown here is derived from an EMBL/GenBank/DDBJ whole genome shotgun (WGS) entry which is preliminary data.</text>
</comment>
<keyword evidence="2" id="KW-1133">Transmembrane helix</keyword>
<evidence type="ECO:0000313" key="3">
    <source>
        <dbReference type="EMBL" id="MEY8014153.1"/>
    </source>
</evidence>
<evidence type="ECO:0000313" key="4">
    <source>
        <dbReference type="Proteomes" id="UP001564760"/>
    </source>
</evidence>
<accession>A0ABV4BV30</accession>
<gene>
    <name evidence="3" type="ORF">AB8998_03325</name>
</gene>
<dbReference type="Pfam" id="PF14325">
    <property type="entry name" value="DUF4383"/>
    <property type="match status" value="1"/>
</dbReference>
<keyword evidence="2" id="KW-0472">Membrane</keyword>
<feature type="transmembrane region" description="Helical" evidence="2">
    <location>
        <begin position="210"/>
        <end position="231"/>
    </location>
</feature>
<keyword evidence="4" id="KW-1185">Reference proteome</keyword>
<feature type="compositionally biased region" description="Low complexity" evidence="1">
    <location>
        <begin position="151"/>
        <end position="164"/>
    </location>
</feature>
<dbReference type="Proteomes" id="UP001564760">
    <property type="component" value="Unassembled WGS sequence"/>
</dbReference>
<keyword evidence="2" id="KW-0812">Transmembrane</keyword>
<feature type="compositionally biased region" description="Low complexity" evidence="1">
    <location>
        <begin position="172"/>
        <end position="182"/>
    </location>
</feature>
<proteinExistence type="predicted"/>
<sequence>MDPRHFRSGRWWVLAEGVLVAALGVAGLVSAARHPHAGPTGAPVLGLATTPAHSGMLLAFGVVAVGSVGNRRAAVTVTGFSAAAYTILLFVGAVAATHRTPTPLGFHAADVVLHGVLAVVNLGLLMWLAPDALADPVWVRRRRESDRRQRPSPAGAVSGSAADPAPNPEPSPAAAARSGAHPGDPPAGAPDPLPGPQGYQFGGPTQPERLALGGIVAVVVLVAVIGIWLRLRRRRRR</sequence>
<reference evidence="3 4" key="1">
    <citation type="submission" date="2024-08" db="EMBL/GenBank/DDBJ databases">
        <title>Mycobacterium servetensis sp. nov., a novel rapid-growing mycobacterial species recovered from a human patient in Zaragoza, Spain.</title>
        <authorList>
            <person name="Tristancho-Baro A.I."/>
            <person name="Buenestado-Serrano S."/>
            <person name="Garcia De Viedma D."/>
            <person name="Milagro-Beamonte A."/>
            <person name="Burillo N."/>
            <person name="Sanz S."/>
            <person name="Lopez-Calleja A.I."/>
            <person name="Penas-Utrilla D."/>
            <person name="Guardingo M."/>
            <person name="Garcia M.J."/>
            <person name="Vinuelas-Bayon J."/>
        </authorList>
    </citation>
    <scope>NUCLEOTIDE SEQUENCE [LARGE SCALE GENOMIC DNA]</scope>
    <source>
        <strain evidence="4">HUMS_12744610</strain>
    </source>
</reference>
<name>A0ABV4BV30_9MYCO</name>
<feature type="transmembrane region" description="Helical" evidence="2">
    <location>
        <begin position="12"/>
        <end position="32"/>
    </location>
</feature>
<protein>
    <submittedName>
        <fullName evidence="3">DUF4383 domain-containing protein</fullName>
    </submittedName>
</protein>
<evidence type="ECO:0000256" key="1">
    <source>
        <dbReference type="SAM" id="MobiDB-lite"/>
    </source>
</evidence>
<dbReference type="EMBL" id="JBGEDP010000001">
    <property type="protein sequence ID" value="MEY8014153.1"/>
    <property type="molecule type" value="Genomic_DNA"/>
</dbReference>
<feature type="region of interest" description="Disordered" evidence="1">
    <location>
        <begin position="142"/>
        <end position="205"/>
    </location>
</feature>
<organism evidence="3 4">
    <name type="scientific">Mycobacterium servetii</name>
    <dbReference type="NCBI Taxonomy" id="3237418"/>
    <lineage>
        <taxon>Bacteria</taxon>
        <taxon>Bacillati</taxon>
        <taxon>Actinomycetota</taxon>
        <taxon>Actinomycetes</taxon>
        <taxon>Mycobacteriales</taxon>
        <taxon>Mycobacteriaceae</taxon>
        <taxon>Mycobacterium</taxon>
    </lineage>
</organism>
<dbReference type="RefSeq" id="WP_369736811.1">
    <property type="nucleotide sequence ID" value="NZ_JBGEDP010000001.1"/>
</dbReference>